<dbReference type="AlphaFoldDB" id="A0A1E5L9W5"/>
<dbReference type="EMBL" id="MJAT01000001">
    <property type="protein sequence ID" value="OEH86912.1"/>
    <property type="molecule type" value="Genomic_DNA"/>
</dbReference>
<keyword evidence="3" id="KW-1185">Reference proteome</keyword>
<reference evidence="2 3" key="1">
    <citation type="submission" date="2016-09" db="EMBL/GenBank/DDBJ databases">
        <title>Desulfuribacillus arsenicus sp. nov., an obligately anaerobic, dissimilatory arsenic- and antimonate-reducing bacterium isolated from anoxic sediments.</title>
        <authorList>
            <person name="Abin C.A."/>
            <person name="Hollibaugh J.T."/>
        </authorList>
    </citation>
    <scope>NUCLEOTIDE SEQUENCE [LARGE SCALE GENOMIC DNA]</scope>
    <source>
        <strain evidence="2 3">MLFW-2</strain>
    </source>
</reference>
<organism evidence="2 3">
    <name type="scientific">Desulfuribacillus stibiiarsenatis</name>
    <dbReference type="NCBI Taxonomy" id="1390249"/>
    <lineage>
        <taxon>Bacteria</taxon>
        <taxon>Bacillati</taxon>
        <taxon>Bacillota</taxon>
        <taxon>Desulfuribacillia</taxon>
        <taxon>Desulfuribacillales</taxon>
        <taxon>Desulfuribacillaceae</taxon>
        <taxon>Desulfuribacillus</taxon>
    </lineage>
</organism>
<feature type="compositionally biased region" description="Low complexity" evidence="1">
    <location>
        <begin position="11"/>
        <end position="26"/>
    </location>
</feature>
<feature type="compositionally biased region" description="Basic residues" evidence="1">
    <location>
        <begin position="1"/>
        <end position="10"/>
    </location>
</feature>
<evidence type="ECO:0000313" key="3">
    <source>
        <dbReference type="Proteomes" id="UP000095255"/>
    </source>
</evidence>
<accession>A0A1E5L9W5</accession>
<gene>
    <name evidence="2" type="ORF">BHU72_01230</name>
</gene>
<feature type="region of interest" description="Disordered" evidence="1">
    <location>
        <begin position="1"/>
        <end position="26"/>
    </location>
</feature>
<name>A0A1E5L9W5_9FIRM</name>
<evidence type="ECO:0000313" key="2">
    <source>
        <dbReference type="EMBL" id="OEH86912.1"/>
    </source>
</evidence>
<dbReference type="Proteomes" id="UP000095255">
    <property type="component" value="Unassembled WGS sequence"/>
</dbReference>
<protein>
    <submittedName>
        <fullName evidence="2">Uncharacterized protein</fullName>
    </submittedName>
</protein>
<evidence type="ECO:0000256" key="1">
    <source>
        <dbReference type="SAM" id="MobiDB-lite"/>
    </source>
</evidence>
<proteinExistence type="predicted"/>
<dbReference type="RefSeq" id="WP_069700790.1">
    <property type="nucleotide sequence ID" value="NZ_MJAT01000001.1"/>
</dbReference>
<comment type="caution">
    <text evidence="2">The sequence shown here is derived from an EMBL/GenBank/DDBJ whole genome shotgun (WGS) entry which is preliminary data.</text>
</comment>
<sequence>MKKTRVKVKKATQQSTKKTATKKTASVQEISAPALPSEAMTIKDIHSITKDLISTFATIEKSLVLLTQLATVLEKYNINLTDLTRPQNQRGRLFHPYEPQPSNPLHGLKQLIARVNPEQVEKAVNLLQNKELSDLLNNLSSQLGQQQNEKG</sequence>